<gene>
    <name evidence="1" type="ORF">VKT23_012861</name>
</gene>
<accession>A0ABR1J8I2</accession>
<dbReference type="EMBL" id="JBANRG010000033">
    <property type="protein sequence ID" value="KAK7450552.1"/>
    <property type="molecule type" value="Genomic_DNA"/>
</dbReference>
<reference evidence="1 2" key="1">
    <citation type="submission" date="2024-01" db="EMBL/GenBank/DDBJ databases">
        <title>A draft genome for the cacao thread blight pathogen Marasmiellus scandens.</title>
        <authorList>
            <person name="Baruah I.K."/>
            <person name="Leung J."/>
            <person name="Bukari Y."/>
            <person name="Amoako-Attah I."/>
            <person name="Meinhardt L.W."/>
            <person name="Bailey B.A."/>
            <person name="Cohen S.P."/>
        </authorList>
    </citation>
    <scope>NUCLEOTIDE SEQUENCE [LARGE SCALE GENOMIC DNA]</scope>
    <source>
        <strain evidence="1 2">GH-19</strain>
    </source>
</reference>
<proteinExistence type="predicted"/>
<keyword evidence="2" id="KW-1185">Reference proteome</keyword>
<protein>
    <submittedName>
        <fullName evidence="1">Uncharacterized protein</fullName>
    </submittedName>
</protein>
<evidence type="ECO:0000313" key="2">
    <source>
        <dbReference type="Proteomes" id="UP001498398"/>
    </source>
</evidence>
<evidence type="ECO:0000313" key="1">
    <source>
        <dbReference type="EMBL" id="KAK7450552.1"/>
    </source>
</evidence>
<comment type="caution">
    <text evidence="1">The sequence shown here is derived from an EMBL/GenBank/DDBJ whole genome shotgun (WGS) entry which is preliminary data.</text>
</comment>
<name>A0ABR1J8I2_9AGAR</name>
<organism evidence="1 2">
    <name type="scientific">Marasmiellus scandens</name>
    <dbReference type="NCBI Taxonomy" id="2682957"/>
    <lineage>
        <taxon>Eukaryota</taxon>
        <taxon>Fungi</taxon>
        <taxon>Dikarya</taxon>
        <taxon>Basidiomycota</taxon>
        <taxon>Agaricomycotina</taxon>
        <taxon>Agaricomycetes</taxon>
        <taxon>Agaricomycetidae</taxon>
        <taxon>Agaricales</taxon>
        <taxon>Marasmiineae</taxon>
        <taxon>Omphalotaceae</taxon>
        <taxon>Marasmiellus</taxon>
    </lineage>
</organism>
<dbReference type="Proteomes" id="UP001498398">
    <property type="component" value="Unassembled WGS sequence"/>
</dbReference>
<sequence length="77" mass="8353">MSDVGRTLAAFPTQANDLTPFSAPPSLDAPAFLARQPTDKDGLSPLRTNLLSLMRATSFVIIKSLWRLLQSTALPQL</sequence>